<accession>A0AAD9P8L2</accession>
<evidence type="ECO:0000313" key="2">
    <source>
        <dbReference type="EMBL" id="KAK2190174.1"/>
    </source>
</evidence>
<dbReference type="PANTHER" id="PTHR24401:SF29">
    <property type="entry name" value="SI:CH211-243P7.3-RELATED"/>
    <property type="match status" value="1"/>
</dbReference>
<dbReference type="AlphaFoldDB" id="A0AAD9P8L2"/>
<dbReference type="EMBL" id="JAODUO010000086">
    <property type="protein sequence ID" value="KAK2190174.1"/>
    <property type="molecule type" value="Genomic_DNA"/>
</dbReference>
<reference evidence="2" key="1">
    <citation type="journal article" date="2023" name="Mol. Biol. Evol.">
        <title>Third-Generation Sequencing Reveals the Adaptive Role of the Epigenome in Three Deep-Sea Polychaetes.</title>
        <authorList>
            <person name="Perez M."/>
            <person name="Aroh O."/>
            <person name="Sun Y."/>
            <person name="Lan Y."/>
            <person name="Juniper S.K."/>
            <person name="Young C.R."/>
            <person name="Angers B."/>
            <person name="Qian P.Y."/>
        </authorList>
    </citation>
    <scope>NUCLEOTIDE SEQUENCE</scope>
    <source>
        <strain evidence="2">R07B-5</strain>
    </source>
</reference>
<comment type="caution">
    <text evidence="2">The sequence shown here is derived from an EMBL/GenBank/DDBJ whole genome shotgun (WGS) entry which is preliminary data.</text>
</comment>
<keyword evidence="3" id="KW-1185">Reference proteome</keyword>
<dbReference type="PANTHER" id="PTHR24401">
    <property type="entry name" value="SI:CH211-243P7.3-RELATED"/>
    <property type="match status" value="1"/>
</dbReference>
<gene>
    <name evidence="2" type="ORF">NP493_87g02044</name>
</gene>
<dbReference type="InterPro" id="IPR046616">
    <property type="entry name" value="DUF6729"/>
</dbReference>
<protein>
    <recommendedName>
        <fullName evidence="1">DUF6729 domain-containing protein</fullName>
    </recommendedName>
</protein>
<proteinExistence type="predicted"/>
<evidence type="ECO:0000313" key="3">
    <source>
        <dbReference type="Proteomes" id="UP001209878"/>
    </source>
</evidence>
<feature type="domain" description="DUF6729" evidence="1">
    <location>
        <begin position="326"/>
        <end position="384"/>
    </location>
</feature>
<feature type="domain" description="DUF6729" evidence="1">
    <location>
        <begin position="120"/>
        <end position="202"/>
    </location>
</feature>
<name>A0AAD9P8L2_RIDPI</name>
<organism evidence="2 3">
    <name type="scientific">Ridgeia piscesae</name>
    <name type="common">Tubeworm</name>
    <dbReference type="NCBI Taxonomy" id="27915"/>
    <lineage>
        <taxon>Eukaryota</taxon>
        <taxon>Metazoa</taxon>
        <taxon>Spiralia</taxon>
        <taxon>Lophotrochozoa</taxon>
        <taxon>Annelida</taxon>
        <taxon>Polychaeta</taxon>
        <taxon>Sedentaria</taxon>
        <taxon>Canalipalpata</taxon>
        <taxon>Sabellida</taxon>
        <taxon>Siboglinidae</taxon>
        <taxon>Ridgeia</taxon>
    </lineage>
</organism>
<sequence length="415" mass="45937">MWDMYGWQQTEDQQLPATAAQPVPIRQVIPGGVRTRRLVVTALAAGRSDFHRRTDPQDRFNQECNERGEVLITVLTESESAHGLEPLAKGLIDRYRRAGEQHPLALYTDGDCCTLNLSMWVHRVVHVTDMYYLVAEYMHCRSCKGIFVTWNLRILHQLPEGVSACFPVVLTYRYACDQAVIASLRAHTLGNSPKALQNNLHNPLRLLHGDLRDYGGSIAKTSSHRCSPTLVLPPPADGADMSQLRAARAAAVDTTTGCNERGEVFITVLTESESAHGQEPLAKGLIDRYGREGRPAASPGALYQPRLLHAGGDIEAERALRGVGGVHRINDVTDMYYLAAKHMDCRSCKSTFVACDLRILDQLPAGVRASFPIVLTYKNACNRAHTLCNSSEIKPKIPHFQSAMLFLTSCLFYTG</sequence>
<dbReference type="Pfam" id="PF20499">
    <property type="entry name" value="DUF6729"/>
    <property type="match status" value="2"/>
</dbReference>
<dbReference type="Proteomes" id="UP001209878">
    <property type="component" value="Unassembled WGS sequence"/>
</dbReference>
<evidence type="ECO:0000259" key="1">
    <source>
        <dbReference type="Pfam" id="PF20499"/>
    </source>
</evidence>